<evidence type="ECO:0000313" key="3">
    <source>
        <dbReference type="Proteomes" id="UP001209229"/>
    </source>
</evidence>
<comment type="caution">
    <text evidence="2">The sequence shown here is derived from an EMBL/GenBank/DDBJ whole genome shotgun (WGS) entry which is preliminary data.</text>
</comment>
<dbReference type="AlphaFoldDB" id="A0AAE3SFX0"/>
<gene>
    <name evidence="2" type="ORF">OM075_09300</name>
</gene>
<evidence type="ECO:0000313" key="2">
    <source>
        <dbReference type="EMBL" id="MCW3786663.1"/>
    </source>
</evidence>
<evidence type="ECO:0000256" key="1">
    <source>
        <dbReference type="SAM" id="MobiDB-lite"/>
    </source>
</evidence>
<accession>A0AAE3SFX0</accession>
<name>A0AAE3SFX0_9BACT</name>
<feature type="region of interest" description="Disordered" evidence="1">
    <location>
        <begin position="1"/>
        <end position="24"/>
    </location>
</feature>
<keyword evidence="3" id="KW-1185">Reference proteome</keyword>
<dbReference type="EMBL" id="JAPDPJ010000017">
    <property type="protein sequence ID" value="MCW3786663.1"/>
    <property type="molecule type" value="Genomic_DNA"/>
</dbReference>
<proteinExistence type="predicted"/>
<dbReference type="Proteomes" id="UP001209229">
    <property type="component" value="Unassembled WGS sequence"/>
</dbReference>
<protein>
    <submittedName>
        <fullName evidence="2">Uncharacterized protein</fullName>
    </submittedName>
</protein>
<reference evidence="2" key="1">
    <citation type="submission" date="2022-10" db="EMBL/GenBank/DDBJ databases">
        <authorList>
            <person name="Yu W.X."/>
        </authorList>
    </citation>
    <scope>NUCLEOTIDE SEQUENCE</scope>
    <source>
        <strain evidence="2">AAT</strain>
    </source>
</reference>
<sequence>MSSITSGYLMAKKSGKKSNLPMDGVSRINSLKRNHRTAFMLNDKEKEAIESYCKKNKIRNKSKFMRETLLRTVMDHFLEDYPTLFDKKDMDKIRI</sequence>
<organism evidence="2 3">
    <name type="scientific">Plebeiibacterium sediminum</name>
    <dbReference type="NCBI Taxonomy" id="2992112"/>
    <lineage>
        <taxon>Bacteria</taxon>
        <taxon>Pseudomonadati</taxon>
        <taxon>Bacteroidota</taxon>
        <taxon>Bacteroidia</taxon>
        <taxon>Marinilabiliales</taxon>
        <taxon>Marinilabiliaceae</taxon>
        <taxon>Plebeiibacterium</taxon>
    </lineage>
</organism>